<reference evidence="5 6" key="1">
    <citation type="submission" date="2016-03" db="EMBL/GenBank/DDBJ databases">
        <title>Microsymbionts genomes from the relict species Vavilovia formosa (Stev.) Fed.</title>
        <authorList>
            <person name="Kopat V."/>
            <person name="Chirak E."/>
            <person name="Kimeklis A."/>
            <person name="Andronov E."/>
        </authorList>
    </citation>
    <scope>NUCLEOTIDE SEQUENCE [LARGE SCALE GENOMIC DNA]</scope>
    <source>
        <strain evidence="5 6">Vaf07</strain>
    </source>
</reference>
<name>A0A161QRS5_9BRAD</name>
<proteinExistence type="predicted"/>
<organism evidence="5 6">
    <name type="scientific">Tardiphaga robiniae</name>
    <dbReference type="NCBI Taxonomy" id="943830"/>
    <lineage>
        <taxon>Bacteria</taxon>
        <taxon>Pseudomonadati</taxon>
        <taxon>Pseudomonadota</taxon>
        <taxon>Alphaproteobacteria</taxon>
        <taxon>Hyphomicrobiales</taxon>
        <taxon>Nitrobacteraceae</taxon>
        <taxon>Tardiphaga</taxon>
    </lineage>
</organism>
<dbReference type="AlphaFoldDB" id="A0A161QRS5"/>
<feature type="domain" description="Secretin/TonB short N-terminal" evidence="4">
    <location>
        <begin position="37"/>
        <end position="88"/>
    </location>
</feature>
<comment type="caution">
    <text evidence="5">The sequence shown here is derived from an EMBL/GenBank/DDBJ whole genome shotgun (WGS) entry which is preliminary data.</text>
</comment>
<keyword evidence="3" id="KW-0998">Cell outer membrane</keyword>
<keyword evidence="1" id="KW-0813">Transport</keyword>
<keyword evidence="2" id="KW-0472">Membrane</keyword>
<evidence type="ECO:0000259" key="4">
    <source>
        <dbReference type="SMART" id="SM00965"/>
    </source>
</evidence>
<evidence type="ECO:0000256" key="3">
    <source>
        <dbReference type="ARBA" id="ARBA00023237"/>
    </source>
</evidence>
<evidence type="ECO:0000313" key="6">
    <source>
        <dbReference type="Proteomes" id="UP000076574"/>
    </source>
</evidence>
<dbReference type="Proteomes" id="UP000076574">
    <property type="component" value="Unassembled WGS sequence"/>
</dbReference>
<dbReference type="Gene3D" id="3.55.50.30">
    <property type="match status" value="1"/>
</dbReference>
<evidence type="ECO:0000256" key="2">
    <source>
        <dbReference type="ARBA" id="ARBA00023136"/>
    </source>
</evidence>
<dbReference type="STRING" id="943830.A4A58_24760"/>
<dbReference type="SMART" id="SM00965">
    <property type="entry name" value="STN"/>
    <property type="match status" value="1"/>
</dbReference>
<dbReference type="EMBL" id="LVYV01000006">
    <property type="protein sequence ID" value="KZD24064.1"/>
    <property type="molecule type" value="Genomic_DNA"/>
</dbReference>
<dbReference type="GO" id="GO:0019867">
    <property type="term" value="C:outer membrane"/>
    <property type="evidence" value="ECO:0007669"/>
    <property type="project" value="InterPro"/>
</dbReference>
<evidence type="ECO:0000313" key="5">
    <source>
        <dbReference type="EMBL" id="KZD24064.1"/>
    </source>
</evidence>
<accession>A0A161QRS5</accession>
<protein>
    <recommendedName>
        <fullName evidence="4">Secretin/TonB short N-terminal domain-containing protein</fullName>
    </recommendedName>
</protein>
<evidence type="ECO:0000256" key="1">
    <source>
        <dbReference type="ARBA" id="ARBA00022448"/>
    </source>
</evidence>
<dbReference type="InterPro" id="IPR011662">
    <property type="entry name" value="Secretin/TonB_short_N"/>
</dbReference>
<dbReference type="Pfam" id="PF07660">
    <property type="entry name" value="STN"/>
    <property type="match status" value="1"/>
</dbReference>
<gene>
    <name evidence="5" type="ORF">A4A58_24760</name>
</gene>
<keyword evidence="6" id="KW-1185">Reference proteome</keyword>
<sequence>MRVDATQEDAGVKSVMLDIPSQALDVALKAFGVATQVALFYETGVVSGRRSFPVHGEYPVDAALRVMLKGTGLSSTSFDRGTITILAPALHAVASDVKRAKAGLAEFSLYLALVQQGLDRAFCRAPVAASDPDDFLARVWISPTGDVQRAELLPGTGIEARDRVYIAALTGLLIGAPPPAAMPQPVNLMIMPKQSQGSSACMMQGQGTDSRSAAHE</sequence>